<dbReference type="Pfam" id="PF00376">
    <property type="entry name" value="MerR"/>
    <property type="match status" value="1"/>
</dbReference>
<feature type="domain" description="HTH merR-type" evidence="2">
    <location>
        <begin position="125"/>
        <end position="194"/>
    </location>
</feature>
<organism evidence="3 4">
    <name type="scientific">Nocardia gamkensis</name>
    <dbReference type="NCBI Taxonomy" id="352869"/>
    <lineage>
        <taxon>Bacteria</taxon>
        <taxon>Bacillati</taxon>
        <taxon>Actinomycetota</taxon>
        <taxon>Actinomycetes</taxon>
        <taxon>Mycobacteriales</taxon>
        <taxon>Nocardiaceae</taxon>
        <taxon>Nocardia</taxon>
    </lineage>
</organism>
<name>A0A7X6L407_9NOCA</name>
<dbReference type="Proteomes" id="UP000540698">
    <property type="component" value="Unassembled WGS sequence"/>
</dbReference>
<dbReference type="EMBL" id="JAAXOS010000006">
    <property type="protein sequence ID" value="NKY27342.1"/>
    <property type="molecule type" value="Genomic_DNA"/>
</dbReference>
<dbReference type="AlphaFoldDB" id="A0A7X6L407"/>
<reference evidence="3 4" key="1">
    <citation type="submission" date="2020-04" db="EMBL/GenBank/DDBJ databases">
        <title>MicrobeNet Type strains.</title>
        <authorList>
            <person name="Nicholson A.C."/>
        </authorList>
    </citation>
    <scope>NUCLEOTIDE SEQUENCE [LARGE SCALE GENOMIC DNA]</scope>
    <source>
        <strain evidence="3 4">DSM 44956</strain>
    </source>
</reference>
<dbReference type="SUPFAM" id="SSF46955">
    <property type="entry name" value="Putative DNA-binding domain"/>
    <property type="match status" value="2"/>
</dbReference>
<evidence type="ECO:0000256" key="1">
    <source>
        <dbReference type="ARBA" id="ARBA00023125"/>
    </source>
</evidence>
<dbReference type="Gene3D" id="1.10.1660.10">
    <property type="match status" value="2"/>
</dbReference>
<evidence type="ECO:0000313" key="3">
    <source>
        <dbReference type="EMBL" id="NKY27342.1"/>
    </source>
</evidence>
<dbReference type="InterPro" id="IPR000551">
    <property type="entry name" value="MerR-type_HTH_dom"/>
</dbReference>
<gene>
    <name evidence="3" type="ORF">HGB38_14060</name>
</gene>
<dbReference type="SMART" id="SM00422">
    <property type="entry name" value="HTH_MERR"/>
    <property type="match status" value="2"/>
</dbReference>
<protein>
    <submittedName>
        <fullName evidence="3">MerR family transcriptional regulator</fullName>
    </submittedName>
</protein>
<dbReference type="RefSeq" id="WP_063910251.1">
    <property type="nucleotide sequence ID" value="NZ_JAAXOS010000006.1"/>
</dbReference>
<proteinExistence type="predicted"/>
<evidence type="ECO:0000313" key="4">
    <source>
        <dbReference type="Proteomes" id="UP000540698"/>
    </source>
</evidence>
<dbReference type="GO" id="GO:0003677">
    <property type="term" value="F:DNA binding"/>
    <property type="evidence" value="ECO:0007669"/>
    <property type="project" value="UniProtKB-KW"/>
</dbReference>
<dbReference type="PANTHER" id="PTHR30204">
    <property type="entry name" value="REDOX-CYCLING DRUG-SENSING TRANSCRIPTIONAL ACTIVATOR SOXR"/>
    <property type="match status" value="1"/>
</dbReference>
<dbReference type="Pfam" id="PF13411">
    <property type="entry name" value="MerR_1"/>
    <property type="match status" value="1"/>
</dbReference>
<dbReference type="InterPro" id="IPR009061">
    <property type="entry name" value="DNA-bd_dom_put_sf"/>
</dbReference>
<dbReference type="InterPro" id="IPR047057">
    <property type="entry name" value="MerR_fam"/>
</dbReference>
<keyword evidence="4" id="KW-1185">Reference proteome</keyword>
<keyword evidence="1" id="KW-0238">DNA-binding</keyword>
<dbReference type="GO" id="GO:0003700">
    <property type="term" value="F:DNA-binding transcription factor activity"/>
    <property type="evidence" value="ECO:0007669"/>
    <property type="project" value="InterPro"/>
</dbReference>
<dbReference type="PROSITE" id="PS50937">
    <property type="entry name" value="HTH_MERR_2"/>
    <property type="match status" value="2"/>
</dbReference>
<evidence type="ECO:0000259" key="2">
    <source>
        <dbReference type="PROSITE" id="PS50937"/>
    </source>
</evidence>
<sequence>METLNSWMRTVDVARRAGYSVQQIRNLERDGVLPPVLRTAAGYRRYGEEHVRSALAYRALAAGVGPVEAKRIVRTVHERPISEALALLDAAHARLHRERTDLALAKRAAAAISAEPIDDVRASDSMSVSELAAALGVRPSTLRHWDAEGLVVPDRATTHGTRRYSPAQVRDARIVHQLRSAGYRVDTLRALMPDLPRGHRSEDVDAALAARDASITARSHALLDAAAALTAVIAHAADAAS</sequence>
<feature type="domain" description="HTH merR-type" evidence="2">
    <location>
        <begin position="13"/>
        <end position="52"/>
    </location>
</feature>
<comment type="caution">
    <text evidence="3">The sequence shown here is derived from an EMBL/GenBank/DDBJ whole genome shotgun (WGS) entry which is preliminary data.</text>
</comment>
<accession>A0A7X6L407</accession>
<dbReference type="PANTHER" id="PTHR30204:SF93">
    <property type="entry name" value="HTH MERR-TYPE DOMAIN-CONTAINING PROTEIN"/>
    <property type="match status" value="1"/>
</dbReference>